<dbReference type="Proteomes" id="UP000294558">
    <property type="component" value="Unassembled WGS sequence"/>
</dbReference>
<dbReference type="InterPro" id="IPR003774">
    <property type="entry name" value="AlgH-like"/>
</dbReference>
<dbReference type="PANTHER" id="PTHR30327:SF1">
    <property type="entry name" value="UPF0301 PROTEIN YQGE"/>
    <property type="match status" value="1"/>
</dbReference>
<comment type="caution">
    <text evidence="3">The sequence shown here is derived from an EMBL/GenBank/DDBJ whole genome shotgun (WGS) entry which is preliminary data.</text>
</comment>
<name>A0A4R7HYR2_9ACTN</name>
<accession>A0A4R7HYR2</accession>
<sequence>MIPGATPTKGRLLVATPPLDDPNFNRAVIYVLEHQADGALGVVVNRPSDEALDEPLDRWIDLQSDPATVFDGGPVEPNALIALALSNEPLDEPNDELAPISGRVASADLSTDPAFVAGQVSAVRVFRGYAGWGPGQLEGELEAGAWLILDAEPDDLFDDHPDLLWRTVLRRQPGRLAWLAEAPDDLSAN</sequence>
<evidence type="ECO:0000256" key="1">
    <source>
        <dbReference type="ARBA" id="ARBA00009600"/>
    </source>
</evidence>
<comment type="similarity">
    <text evidence="1 2">Belongs to the UPF0301 (AlgH) family.</text>
</comment>
<organism evidence="3 4">
    <name type="scientific">Ilumatobacter fluminis</name>
    <dbReference type="NCBI Taxonomy" id="467091"/>
    <lineage>
        <taxon>Bacteria</taxon>
        <taxon>Bacillati</taxon>
        <taxon>Actinomycetota</taxon>
        <taxon>Acidimicrobiia</taxon>
        <taxon>Acidimicrobiales</taxon>
        <taxon>Ilumatobacteraceae</taxon>
        <taxon>Ilumatobacter</taxon>
    </lineage>
</organism>
<dbReference type="GO" id="GO:0005829">
    <property type="term" value="C:cytosol"/>
    <property type="evidence" value="ECO:0007669"/>
    <property type="project" value="TreeGrafter"/>
</dbReference>
<dbReference type="SUPFAM" id="SSF143456">
    <property type="entry name" value="VC0467-like"/>
    <property type="match status" value="1"/>
</dbReference>
<protein>
    <recommendedName>
        <fullName evidence="2">UPF0301 protein BDK89_1953</fullName>
    </recommendedName>
</protein>
<dbReference type="EMBL" id="SOAU01000001">
    <property type="protein sequence ID" value="TDT16367.1"/>
    <property type="molecule type" value="Genomic_DNA"/>
</dbReference>
<keyword evidence="4" id="KW-1185">Reference proteome</keyword>
<evidence type="ECO:0000256" key="2">
    <source>
        <dbReference type="HAMAP-Rule" id="MF_00758"/>
    </source>
</evidence>
<dbReference type="Gene3D" id="3.40.1740.10">
    <property type="entry name" value="VC0467-like"/>
    <property type="match status" value="1"/>
</dbReference>
<evidence type="ECO:0000313" key="3">
    <source>
        <dbReference type="EMBL" id="TDT16367.1"/>
    </source>
</evidence>
<evidence type="ECO:0000313" key="4">
    <source>
        <dbReference type="Proteomes" id="UP000294558"/>
    </source>
</evidence>
<dbReference type="HAMAP" id="MF_00758">
    <property type="entry name" value="UPF0301"/>
    <property type="match status" value="1"/>
</dbReference>
<dbReference type="AlphaFoldDB" id="A0A4R7HYR2"/>
<reference evidence="3 4" key="1">
    <citation type="submission" date="2019-03" db="EMBL/GenBank/DDBJ databases">
        <title>Sequencing the genomes of 1000 actinobacteria strains.</title>
        <authorList>
            <person name="Klenk H.-P."/>
        </authorList>
    </citation>
    <scope>NUCLEOTIDE SEQUENCE [LARGE SCALE GENOMIC DNA]</scope>
    <source>
        <strain evidence="3 4">DSM 18936</strain>
    </source>
</reference>
<dbReference type="Pfam" id="PF02622">
    <property type="entry name" value="DUF179"/>
    <property type="match status" value="1"/>
</dbReference>
<proteinExistence type="inferred from homology"/>
<dbReference type="PANTHER" id="PTHR30327">
    <property type="entry name" value="UNCHARACTERIZED PROTEIN YQGE"/>
    <property type="match status" value="1"/>
</dbReference>
<gene>
    <name evidence="3" type="ORF">BDK89_1953</name>
</gene>
<dbReference type="RefSeq" id="WP_208294019.1">
    <property type="nucleotide sequence ID" value="NZ_SOAU01000001.1"/>
</dbReference>